<sequence>MIKQYFIDNCISIRQWIKKHDLNERVAYYVISGEVVGAKNSEKCKKVFETLLSEGIIDEMPSAFKDDESQKIS</sequence>
<reference evidence="1 2" key="1">
    <citation type="submission" date="2017-06" db="EMBL/GenBank/DDBJ databases">
        <title>Updating the genomic taxonomy and epidemiology of Campylobacter hyointestinalis; discovery in New Zealand farmed ruminants.</title>
        <authorList>
            <person name="Wilkinson D.A."/>
            <person name="Fayaz A."/>
            <person name="Biggs P.J."/>
            <person name="Midwinter A.C."/>
        </authorList>
    </citation>
    <scope>NUCLEOTIDE SEQUENCE [LARGE SCALE GENOMIC DNA]</scope>
    <source>
        <strain evidence="1 2">S1614a</strain>
    </source>
</reference>
<dbReference type="RefSeq" id="WP_059433682.1">
    <property type="nucleotide sequence ID" value="NZ_NIQE01000004.1"/>
</dbReference>
<comment type="caution">
    <text evidence="1">The sequence shown here is derived from an EMBL/GenBank/DDBJ whole genome shotgun (WGS) entry which is preliminary data.</text>
</comment>
<protein>
    <submittedName>
        <fullName evidence="1">Uncharacterized protein</fullName>
    </submittedName>
</protein>
<evidence type="ECO:0000313" key="2">
    <source>
        <dbReference type="Proteomes" id="UP000239685"/>
    </source>
</evidence>
<name>A0A2S5J566_CAMHY</name>
<organism evidence="1 2">
    <name type="scientific">Campylobacter hyointestinalis subsp. hyointestinalis</name>
    <dbReference type="NCBI Taxonomy" id="91352"/>
    <lineage>
        <taxon>Bacteria</taxon>
        <taxon>Pseudomonadati</taxon>
        <taxon>Campylobacterota</taxon>
        <taxon>Epsilonproteobacteria</taxon>
        <taxon>Campylobacterales</taxon>
        <taxon>Campylobacteraceae</taxon>
        <taxon>Campylobacter</taxon>
    </lineage>
</organism>
<evidence type="ECO:0000313" key="1">
    <source>
        <dbReference type="EMBL" id="PPB72049.1"/>
    </source>
</evidence>
<dbReference type="EMBL" id="NIQP01000003">
    <property type="protein sequence ID" value="PPB72049.1"/>
    <property type="molecule type" value="Genomic_DNA"/>
</dbReference>
<proteinExistence type="predicted"/>
<dbReference type="Proteomes" id="UP000239685">
    <property type="component" value="Unassembled WGS sequence"/>
</dbReference>
<dbReference type="AlphaFoldDB" id="A0A2S5J566"/>
<accession>A0A2S5J566</accession>
<gene>
    <name evidence="1" type="ORF">CDQ78_03725</name>
</gene>